<comment type="pathway">
    <text evidence="4">Amino-acid biosynthesis; L-proline biosynthesis; L-proline from L-glutamate 5-semialdehyde: step 1/1.</text>
</comment>
<dbReference type="InterPro" id="IPR028939">
    <property type="entry name" value="P5C_Rdtase_cat_N"/>
</dbReference>
<feature type="binding site" evidence="5">
    <location>
        <begin position="7"/>
        <end position="12"/>
    </location>
    <ligand>
        <name>NADP(+)</name>
        <dbReference type="ChEBI" id="CHEBI:58349"/>
    </ligand>
</feature>
<evidence type="ECO:0000313" key="8">
    <source>
        <dbReference type="EMBL" id="RAK51369.1"/>
    </source>
</evidence>
<dbReference type="PANTHER" id="PTHR11645:SF0">
    <property type="entry name" value="PYRROLINE-5-CARBOXYLATE REDUCTASE 3"/>
    <property type="match status" value="1"/>
</dbReference>
<keyword evidence="3 4" id="KW-0560">Oxidoreductase</keyword>
<dbReference type="GO" id="GO:0055129">
    <property type="term" value="P:L-proline biosynthetic process"/>
    <property type="evidence" value="ECO:0007669"/>
    <property type="project" value="UniProtKB-UniRule"/>
</dbReference>
<evidence type="ECO:0000259" key="7">
    <source>
        <dbReference type="Pfam" id="PF14748"/>
    </source>
</evidence>
<dbReference type="PANTHER" id="PTHR11645">
    <property type="entry name" value="PYRROLINE-5-CARBOXYLATE REDUCTASE"/>
    <property type="match status" value="1"/>
</dbReference>
<dbReference type="GO" id="GO:0004735">
    <property type="term" value="F:pyrroline-5-carboxylate reductase activity"/>
    <property type="evidence" value="ECO:0007669"/>
    <property type="project" value="UniProtKB-UniRule"/>
</dbReference>
<dbReference type="SUPFAM" id="SSF51735">
    <property type="entry name" value="NAD(P)-binding Rossmann-fold domains"/>
    <property type="match status" value="1"/>
</dbReference>
<feature type="binding site" evidence="5">
    <location>
        <begin position="62"/>
        <end position="65"/>
    </location>
    <ligand>
        <name>NADP(+)</name>
        <dbReference type="ChEBI" id="CHEBI:58349"/>
    </ligand>
</feature>
<dbReference type="Gene3D" id="1.10.3730.10">
    <property type="entry name" value="ProC C-terminal domain-like"/>
    <property type="match status" value="1"/>
</dbReference>
<comment type="catalytic activity">
    <reaction evidence="4">
        <text>L-proline + NAD(+) = (S)-1-pyrroline-5-carboxylate + NADH + 2 H(+)</text>
        <dbReference type="Rhea" id="RHEA:14105"/>
        <dbReference type="ChEBI" id="CHEBI:15378"/>
        <dbReference type="ChEBI" id="CHEBI:17388"/>
        <dbReference type="ChEBI" id="CHEBI:57540"/>
        <dbReference type="ChEBI" id="CHEBI:57945"/>
        <dbReference type="ChEBI" id="CHEBI:60039"/>
        <dbReference type="EC" id="1.5.1.2"/>
    </reaction>
</comment>
<dbReference type="Proteomes" id="UP000249725">
    <property type="component" value="Unassembled WGS sequence"/>
</dbReference>
<keyword evidence="2 4" id="KW-0521">NADP</keyword>
<dbReference type="GO" id="GO:0005737">
    <property type="term" value="C:cytoplasm"/>
    <property type="evidence" value="ECO:0007669"/>
    <property type="project" value="UniProtKB-SubCell"/>
</dbReference>
<dbReference type="SUPFAM" id="SSF48179">
    <property type="entry name" value="6-phosphogluconate dehydrogenase C-terminal domain-like"/>
    <property type="match status" value="1"/>
</dbReference>
<reference evidence="9" key="1">
    <citation type="submission" date="2018-05" db="EMBL/GenBank/DDBJ databases">
        <authorList>
            <person name="Li X."/>
        </authorList>
    </citation>
    <scope>NUCLEOTIDE SEQUENCE [LARGE SCALE GENOMIC DNA]</scope>
    <source>
        <strain evidence="9">YIM 73061</strain>
    </source>
</reference>
<comment type="similarity">
    <text evidence="1 4">Belongs to the pyrroline-5-carboxylate reductase family.</text>
</comment>
<dbReference type="Pfam" id="PF14748">
    <property type="entry name" value="P5CR_dimer"/>
    <property type="match status" value="1"/>
</dbReference>
<dbReference type="InterPro" id="IPR036291">
    <property type="entry name" value="NAD(P)-bd_dom_sf"/>
</dbReference>
<evidence type="ECO:0000256" key="2">
    <source>
        <dbReference type="ARBA" id="ARBA00022857"/>
    </source>
</evidence>
<dbReference type="InterPro" id="IPR000304">
    <property type="entry name" value="Pyrroline-COOH_reductase"/>
</dbReference>
<evidence type="ECO:0000256" key="5">
    <source>
        <dbReference type="PIRSR" id="PIRSR000193-1"/>
    </source>
</evidence>
<dbReference type="EMBL" id="QFYR01000004">
    <property type="protein sequence ID" value="RAK51369.1"/>
    <property type="molecule type" value="Genomic_DNA"/>
</dbReference>
<accession>A0A328A9Z8</accession>
<organism evidence="8 9">
    <name type="scientific">Phenylobacterium deserti</name>
    <dbReference type="NCBI Taxonomy" id="1914756"/>
    <lineage>
        <taxon>Bacteria</taxon>
        <taxon>Pseudomonadati</taxon>
        <taxon>Pseudomonadota</taxon>
        <taxon>Alphaproteobacteria</taxon>
        <taxon>Caulobacterales</taxon>
        <taxon>Caulobacteraceae</taxon>
        <taxon>Phenylobacterium</taxon>
    </lineage>
</organism>
<keyword evidence="4" id="KW-0963">Cytoplasm</keyword>
<keyword evidence="4" id="KW-0641">Proline biosynthesis</keyword>
<dbReference type="PIRSF" id="PIRSF000193">
    <property type="entry name" value="Pyrrol-5-carb_rd"/>
    <property type="match status" value="1"/>
</dbReference>
<protein>
    <recommendedName>
        <fullName evidence="4">Pyrroline-5-carboxylate reductase</fullName>
        <shortName evidence="4">P5C reductase</shortName>
        <shortName evidence="4">P5CR</shortName>
        <ecNumber evidence="4">1.5.1.2</ecNumber>
    </recommendedName>
    <alternativeName>
        <fullName evidence="4">PCA reductase</fullName>
    </alternativeName>
</protein>
<comment type="subcellular location">
    <subcellularLocation>
        <location evidence="4">Cytoplasm</location>
    </subcellularLocation>
</comment>
<dbReference type="AlphaFoldDB" id="A0A328A9Z8"/>
<dbReference type="OrthoDB" id="9805754at2"/>
<gene>
    <name evidence="4" type="primary">proC</name>
    <name evidence="8" type="ORF">DJ018_15625</name>
</gene>
<comment type="function">
    <text evidence="4">Catalyzes the reduction of 1-pyrroline-5-carboxylate (PCA) to L-proline.</text>
</comment>
<evidence type="ECO:0000256" key="1">
    <source>
        <dbReference type="ARBA" id="ARBA00005525"/>
    </source>
</evidence>
<feature type="domain" description="Pyrroline-5-carboxylate reductase dimerisation" evidence="7">
    <location>
        <begin position="154"/>
        <end position="257"/>
    </location>
</feature>
<keyword evidence="4" id="KW-0028">Amino-acid biosynthesis</keyword>
<dbReference type="HAMAP" id="MF_01925">
    <property type="entry name" value="P5C_reductase"/>
    <property type="match status" value="1"/>
</dbReference>
<dbReference type="EC" id="1.5.1.2" evidence="4"/>
<sequence length="266" mass="26709">MTARLLIGAGAMGGAMLDGWAAEGRSDLHLWDRRAADRAGVARLTAIADAAALPRPLAVVLAVKPQAAPEVLAALRSQLRPGDLVVSVMAGVGLAALRRGLGEGPDLVRAMPNLAAALGRAVVALSASPALPLARRAEAMALLRALGALVWVEESEMDAATALCGSGPAYFFRLAELMAQAGEAAGLPATAARQLAAGALISAGALAQTADVADARRAVTSPGGATAAALARFDHEGRLAALTAEAVAAAAERAAELARELETLTP</sequence>
<keyword evidence="9" id="KW-1185">Reference proteome</keyword>
<dbReference type="Pfam" id="PF03807">
    <property type="entry name" value="F420_oxidored"/>
    <property type="match status" value="1"/>
</dbReference>
<dbReference type="InterPro" id="IPR008927">
    <property type="entry name" value="6-PGluconate_DH-like_C_sf"/>
</dbReference>
<comment type="catalytic activity">
    <reaction evidence="4">
        <text>L-proline + NADP(+) = (S)-1-pyrroline-5-carboxylate + NADPH + 2 H(+)</text>
        <dbReference type="Rhea" id="RHEA:14109"/>
        <dbReference type="ChEBI" id="CHEBI:15378"/>
        <dbReference type="ChEBI" id="CHEBI:17388"/>
        <dbReference type="ChEBI" id="CHEBI:57783"/>
        <dbReference type="ChEBI" id="CHEBI:58349"/>
        <dbReference type="ChEBI" id="CHEBI:60039"/>
        <dbReference type="EC" id="1.5.1.2"/>
    </reaction>
</comment>
<feature type="domain" description="Pyrroline-5-carboxylate reductase catalytic N-terminal" evidence="6">
    <location>
        <begin position="6"/>
        <end position="91"/>
    </location>
</feature>
<comment type="caution">
    <text evidence="8">The sequence shown here is derived from an EMBL/GenBank/DDBJ whole genome shotgun (WGS) entry which is preliminary data.</text>
</comment>
<proteinExistence type="inferred from homology"/>
<evidence type="ECO:0000313" key="9">
    <source>
        <dbReference type="Proteomes" id="UP000249725"/>
    </source>
</evidence>
<dbReference type="InterPro" id="IPR029036">
    <property type="entry name" value="P5CR_dimer"/>
</dbReference>
<dbReference type="Gene3D" id="3.40.50.720">
    <property type="entry name" value="NAD(P)-binding Rossmann-like Domain"/>
    <property type="match status" value="1"/>
</dbReference>
<dbReference type="RefSeq" id="WP_111515904.1">
    <property type="nucleotide sequence ID" value="NZ_QFYR01000004.1"/>
</dbReference>
<evidence type="ECO:0000256" key="4">
    <source>
        <dbReference type="HAMAP-Rule" id="MF_01925"/>
    </source>
</evidence>
<name>A0A328A9Z8_9CAUL</name>
<evidence type="ECO:0000259" key="6">
    <source>
        <dbReference type="Pfam" id="PF03807"/>
    </source>
</evidence>
<dbReference type="UniPathway" id="UPA00098">
    <property type="reaction ID" value="UER00361"/>
</dbReference>
<evidence type="ECO:0000256" key="3">
    <source>
        <dbReference type="ARBA" id="ARBA00023002"/>
    </source>
</evidence>